<reference evidence="2 3" key="1">
    <citation type="submission" date="2023-09" db="EMBL/GenBank/DDBJ databases">
        <authorList>
            <person name="Rey-Velasco X."/>
        </authorList>
    </citation>
    <scope>NUCLEOTIDE SEQUENCE [LARGE SCALE GENOMIC DNA]</scope>
    <source>
        <strain evidence="2 3">W345</strain>
    </source>
</reference>
<keyword evidence="3" id="KW-1185">Reference proteome</keyword>
<protein>
    <submittedName>
        <fullName evidence="2">Uncharacterized protein</fullName>
    </submittedName>
</protein>
<dbReference type="EMBL" id="JAVRIC010000004">
    <property type="protein sequence ID" value="MDT0496590.1"/>
    <property type="molecule type" value="Genomic_DNA"/>
</dbReference>
<dbReference type="Proteomes" id="UP001254608">
    <property type="component" value="Unassembled WGS sequence"/>
</dbReference>
<dbReference type="RefSeq" id="WP_311363981.1">
    <property type="nucleotide sequence ID" value="NZ_JAVRIC010000004.1"/>
</dbReference>
<proteinExistence type="predicted"/>
<evidence type="ECO:0000313" key="3">
    <source>
        <dbReference type="Proteomes" id="UP001254608"/>
    </source>
</evidence>
<gene>
    <name evidence="2" type="ORF">RM530_04315</name>
</gene>
<organism evidence="2 3">
    <name type="scientific">Banduia mediterranea</name>
    <dbReference type="NCBI Taxonomy" id="3075609"/>
    <lineage>
        <taxon>Bacteria</taxon>
        <taxon>Pseudomonadati</taxon>
        <taxon>Pseudomonadota</taxon>
        <taxon>Gammaproteobacteria</taxon>
        <taxon>Nevskiales</taxon>
        <taxon>Algiphilaceae</taxon>
        <taxon>Banduia</taxon>
    </lineage>
</organism>
<evidence type="ECO:0000313" key="2">
    <source>
        <dbReference type="EMBL" id="MDT0496590.1"/>
    </source>
</evidence>
<name>A0ABU2WFD5_9GAMM</name>
<accession>A0ABU2WFD5</accession>
<keyword evidence="1" id="KW-0812">Transmembrane</keyword>
<comment type="caution">
    <text evidence="2">The sequence shown here is derived from an EMBL/GenBank/DDBJ whole genome shotgun (WGS) entry which is preliminary data.</text>
</comment>
<keyword evidence="1" id="KW-1133">Transmembrane helix</keyword>
<dbReference type="Gene3D" id="3.40.30.10">
    <property type="entry name" value="Glutaredoxin"/>
    <property type="match status" value="1"/>
</dbReference>
<dbReference type="SUPFAM" id="SSF52833">
    <property type="entry name" value="Thioredoxin-like"/>
    <property type="match status" value="1"/>
</dbReference>
<evidence type="ECO:0000256" key="1">
    <source>
        <dbReference type="SAM" id="Phobius"/>
    </source>
</evidence>
<feature type="transmembrane region" description="Helical" evidence="1">
    <location>
        <begin position="14"/>
        <end position="35"/>
    </location>
</feature>
<keyword evidence="1" id="KW-0472">Membrane</keyword>
<dbReference type="InterPro" id="IPR036249">
    <property type="entry name" value="Thioredoxin-like_sf"/>
</dbReference>
<sequence length="198" mass="22344">MKDSSDQARGRRQFLLLVGLFAAPVVAALLLYFFLPGLRPEGTTNYGTLVEPARPLPDKLPLTTANGLAADLEVFYGRWTLVQRTGASCDEACTESLYLTRQVRTTLNKDEERLRRILIAETPVAAERMREQLAELHPDLVILADPLEQFRAFFADRGDDVLFLLDPIGNWMMSYPQDVEPKGLQKDLKHLLRISQMG</sequence>